<dbReference type="PANTHER" id="PTHR30121:SF11">
    <property type="entry name" value="AAA+ ATPASE DOMAIN-CONTAINING PROTEIN"/>
    <property type="match status" value="1"/>
</dbReference>
<dbReference type="Gene3D" id="3.40.50.300">
    <property type="entry name" value="P-loop containing nucleotide triphosphate hydrolases"/>
    <property type="match status" value="2"/>
</dbReference>
<sequence>MDLTVLSLRVPRESENTPEQTAQLLASLAKAAQKGTHISLEVTLETGQITFAAVYPKSLHTFIQSQLLATYPDVIMTEIKDYLHNWLIEKNIDLSIIRQAYATYFPLRDYADFKEVDPMLPLLGVLSKARTQDKILVQFVLTPAPSSVQRQAYIYTHPNSPAGEYKDKPIIEGKKLIEDKLSQPLVGVSIHFAASRPELLHDLTGAISVLNRPDGNSLIRGRLWSWQRRNLWHSIYERIPFRSFFSPLPVLNVMELSSLWHLPGVYTKLPNVAWAPSSSFVEAPENLPVYSPSDEQSNQVTNNQVNFFAKTVFRNQETIFGLKLTDRLRHVYILGKSGTGKSTLLENMAVDDFKKGRGVAFIDPHGDACDNLLDYIPSSRINDVIFFNPSDREHPIHLNILESSSPENAELVASGIVSIFHKLYGHSWGPRLEYILRNTLLTLTAISGSTLPDVVRMLTDTAFRKKIYPQLTNLQLLDFWKNEFDRLEEKTRTEQISSILNKVGQFVSSPLIQNVISHPRSTLNLEDVLNSGKILIANLSQGKLGEDNSALLGAMLITKLQLAAMSRVDTPIEKRSPFFLYVDEFQNFATESFIKILSESRKYGLGLTLANQYIAQIPEPIQKAIFGNVGTVISFVLGSEDARIMEAEFGTKFTRDSLVSLQKHNIALKMTVDGAVTQPFLAATLPPLKSKNLNRTKVIAQSRSRWSRKTSK</sequence>
<evidence type="ECO:0000259" key="1">
    <source>
        <dbReference type="Pfam" id="PF10412"/>
    </source>
</evidence>
<accession>A0A1F4YFV1</accession>
<dbReference type="InterPro" id="IPR027417">
    <property type="entry name" value="P-loop_NTPase"/>
</dbReference>
<reference evidence="2 3" key="1">
    <citation type="journal article" date="2016" name="Nat. Commun.">
        <title>Thousands of microbial genomes shed light on interconnected biogeochemical processes in an aquifer system.</title>
        <authorList>
            <person name="Anantharaman K."/>
            <person name="Brown C.T."/>
            <person name="Hug L.A."/>
            <person name="Sharon I."/>
            <person name="Castelle C.J."/>
            <person name="Probst A.J."/>
            <person name="Thomas B.C."/>
            <person name="Singh A."/>
            <person name="Wilkins M.J."/>
            <person name="Karaoz U."/>
            <person name="Brodie E.L."/>
            <person name="Williams K.H."/>
            <person name="Hubbard S.S."/>
            <person name="Banfield J.F."/>
        </authorList>
    </citation>
    <scope>NUCLEOTIDE SEQUENCE [LARGE SCALE GENOMIC DNA]</scope>
</reference>
<dbReference type="AlphaFoldDB" id="A0A1F4YFV1"/>
<proteinExistence type="predicted"/>
<name>A0A1F4YFV1_9BACT</name>
<organism evidence="2 3">
    <name type="scientific">Candidatus Amesbacteria bacterium RIFCSPHIGHO2_01_FULL_48_32b</name>
    <dbReference type="NCBI Taxonomy" id="1797253"/>
    <lineage>
        <taxon>Bacteria</taxon>
        <taxon>Candidatus Amesiibacteriota</taxon>
    </lineage>
</organism>
<evidence type="ECO:0000313" key="3">
    <source>
        <dbReference type="Proteomes" id="UP000178176"/>
    </source>
</evidence>
<dbReference type="CDD" id="cd01127">
    <property type="entry name" value="TrwB_TraG_TraD_VirD4"/>
    <property type="match status" value="1"/>
</dbReference>
<dbReference type="SUPFAM" id="SSF52540">
    <property type="entry name" value="P-loop containing nucleoside triphosphate hydrolases"/>
    <property type="match status" value="1"/>
</dbReference>
<dbReference type="Pfam" id="PF10412">
    <property type="entry name" value="TrwB_AAD_bind"/>
    <property type="match status" value="1"/>
</dbReference>
<dbReference type="Proteomes" id="UP000178176">
    <property type="component" value="Unassembled WGS sequence"/>
</dbReference>
<dbReference type="PANTHER" id="PTHR30121">
    <property type="entry name" value="UNCHARACTERIZED PROTEIN YJGR-RELATED"/>
    <property type="match status" value="1"/>
</dbReference>
<gene>
    <name evidence="2" type="ORF">A2876_00160</name>
</gene>
<protein>
    <recommendedName>
        <fullName evidence="1">Type IV secretion system coupling protein TraD DNA-binding domain-containing protein</fullName>
    </recommendedName>
</protein>
<evidence type="ECO:0000313" key="2">
    <source>
        <dbReference type="EMBL" id="OGC92758.1"/>
    </source>
</evidence>
<dbReference type="InterPro" id="IPR051162">
    <property type="entry name" value="T4SS_component"/>
</dbReference>
<comment type="caution">
    <text evidence="2">The sequence shown here is derived from an EMBL/GenBank/DDBJ whole genome shotgun (WGS) entry which is preliminary data.</text>
</comment>
<dbReference type="InterPro" id="IPR019476">
    <property type="entry name" value="T4SS_TraD_DNA-bd"/>
</dbReference>
<feature type="domain" description="Type IV secretion system coupling protein TraD DNA-binding" evidence="1">
    <location>
        <begin position="328"/>
        <end position="631"/>
    </location>
</feature>
<dbReference type="EMBL" id="MEXH01000008">
    <property type="protein sequence ID" value="OGC92758.1"/>
    <property type="molecule type" value="Genomic_DNA"/>
</dbReference>